<name>A0A520XA52_9DELT</name>
<feature type="region of interest" description="Disordered" evidence="1">
    <location>
        <begin position="60"/>
        <end position="98"/>
    </location>
</feature>
<sequence length="98" mass="11074">MIDTVELQQIITNLPQIEKTAASSHVLAANSNAITQKEMEIVDETKLNTVVELSETLEAVNDKEKEKKHDNEEKNEKEMNEKNETEAEDGKEHIDIVA</sequence>
<gene>
    <name evidence="2" type="ORF">EVJ48_07840</name>
</gene>
<evidence type="ECO:0000256" key="1">
    <source>
        <dbReference type="SAM" id="MobiDB-lite"/>
    </source>
</evidence>
<accession>A0A520XA52</accession>
<organism evidence="2 3">
    <name type="scientific">Candidatus Acidulodesulfobacterium acidiphilum</name>
    <dbReference type="NCBI Taxonomy" id="2597224"/>
    <lineage>
        <taxon>Bacteria</taxon>
        <taxon>Deltaproteobacteria</taxon>
        <taxon>Candidatus Acidulodesulfobacterales</taxon>
        <taxon>Candidatus Acidulodesulfobacterium</taxon>
    </lineage>
</organism>
<reference evidence="2 3" key="1">
    <citation type="submission" date="2019-01" db="EMBL/GenBank/DDBJ databases">
        <title>Insights into ecological role of a new deltaproteobacterial order Candidatus Sinidesulfobacterales (Sva0485) by metagenomics and metatranscriptomics.</title>
        <authorList>
            <person name="Tan S."/>
            <person name="Liu J."/>
            <person name="Fang Y."/>
            <person name="Hedlund B."/>
            <person name="Lian Z.-H."/>
            <person name="Huang L.-Y."/>
            <person name="Li J.-T."/>
            <person name="Huang L.-N."/>
            <person name="Li W.-J."/>
            <person name="Jiang H.-C."/>
            <person name="Dong H.-L."/>
            <person name="Shu W.-S."/>
        </authorList>
    </citation>
    <scope>NUCLEOTIDE SEQUENCE [LARGE SCALE GENOMIC DNA]</scope>
    <source>
        <strain evidence="2">AP4</strain>
    </source>
</reference>
<comment type="caution">
    <text evidence="2">The sequence shown here is derived from an EMBL/GenBank/DDBJ whole genome shotgun (WGS) entry which is preliminary data.</text>
</comment>
<evidence type="ECO:0000313" key="3">
    <source>
        <dbReference type="Proteomes" id="UP000322454"/>
    </source>
</evidence>
<dbReference type="AlphaFoldDB" id="A0A520XA52"/>
<protein>
    <submittedName>
        <fullName evidence="2">Uncharacterized protein</fullName>
    </submittedName>
</protein>
<dbReference type="Proteomes" id="UP000322454">
    <property type="component" value="Unassembled WGS sequence"/>
</dbReference>
<proteinExistence type="predicted"/>
<evidence type="ECO:0000313" key="2">
    <source>
        <dbReference type="EMBL" id="RZV38022.1"/>
    </source>
</evidence>
<dbReference type="EMBL" id="SHMQ01000025">
    <property type="protein sequence ID" value="RZV38022.1"/>
    <property type="molecule type" value="Genomic_DNA"/>
</dbReference>